<dbReference type="GO" id="GO:0032957">
    <property type="term" value="P:inositol trisphosphate metabolic process"/>
    <property type="evidence" value="ECO:0007669"/>
    <property type="project" value="InterPro"/>
</dbReference>
<dbReference type="SUPFAM" id="SSF56059">
    <property type="entry name" value="Glutathione synthetase ATP-binding domain-like"/>
    <property type="match status" value="1"/>
</dbReference>
<keyword evidence="6" id="KW-0479">Metal-binding</keyword>
<dbReference type="Pfam" id="PF05770">
    <property type="entry name" value="Ins134_P3_kin"/>
    <property type="match status" value="1"/>
</dbReference>
<dbReference type="FunCoup" id="A0A059DBB8">
    <property type="interactions" value="1736"/>
</dbReference>
<comment type="cofactor">
    <cofactor evidence="1">
        <name>Mg(2+)</name>
        <dbReference type="ChEBI" id="CHEBI:18420"/>
    </cofactor>
</comment>
<evidence type="ECO:0000313" key="12">
    <source>
        <dbReference type="EMBL" id="KCW88023.1"/>
    </source>
</evidence>
<name>A0A059DBB8_EUCGR</name>
<evidence type="ECO:0000256" key="5">
    <source>
        <dbReference type="ARBA" id="ARBA00022679"/>
    </source>
</evidence>
<dbReference type="GO" id="GO:0052726">
    <property type="term" value="F:inositol-1,3,4-trisphosphate 5-kinase activity"/>
    <property type="evidence" value="ECO:0000318"/>
    <property type="project" value="GO_Central"/>
</dbReference>
<evidence type="ECO:0000259" key="11">
    <source>
        <dbReference type="Pfam" id="PF05770"/>
    </source>
</evidence>
<dbReference type="GO" id="GO:0000287">
    <property type="term" value="F:magnesium ion binding"/>
    <property type="evidence" value="ECO:0007669"/>
    <property type="project" value="InterPro"/>
</dbReference>
<evidence type="ECO:0000256" key="10">
    <source>
        <dbReference type="ARBA" id="ARBA00022842"/>
    </source>
</evidence>
<reference evidence="12" key="1">
    <citation type="submission" date="2013-07" db="EMBL/GenBank/DDBJ databases">
        <title>The genome of Eucalyptus grandis.</title>
        <authorList>
            <person name="Schmutz J."/>
            <person name="Hayes R."/>
            <person name="Myburg A."/>
            <person name="Tuskan G."/>
            <person name="Grattapaglia D."/>
            <person name="Rokhsar D.S."/>
        </authorList>
    </citation>
    <scope>NUCLEOTIDE SEQUENCE</scope>
    <source>
        <tissue evidence="12">Leaf extractions</tissue>
    </source>
</reference>
<accession>A0A059DBB8</accession>
<dbReference type="InterPro" id="IPR040464">
    <property type="entry name" value="InsP(3)kin_ATP-grasp"/>
</dbReference>
<organism evidence="12">
    <name type="scientific">Eucalyptus grandis</name>
    <name type="common">Flooded gum</name>
    <dbReference type="NCBI Taxonomy" id="71139"/>
    <lineage>
        <taxon>Eukaryota</taxon>
        <taxon>Viridiplantae</taxon>
        <taxon>Streptophyta</taxon>
        <taxon>Embryophyta</taxon>
        <taxon>Tracheophyta</taxon>
        <taxon>Spermatophyta</taxon>
        <taxon>Magnoliopsida</taxon>
        <taxon>eudicotyledons</taxon>
        <taxon>Gunneridae</taxon>
        <taxon>Pentapetalae</taxon>
        <taxon>rosids</taxon>
        <taxon>malvids</taxon>
        <taxon>Myrtales</taxon>
        <taxon>Myrtaceae</taxon>
        <taxon>Myrtoideae</taxon>
        <taxon>Eucalypteae</taxon>
        <taxon>Eucalyptus</taxon>
    </lineage>
</organism>
<keyword evidence="10" id="KW-0460">Magnesium</keyword>
<dbReference type="EMBL" id="KK198753">
    <property type="protein sequence ID" value="KCW88023.1"/>
    <property type="molecule type" value="Genomic_DNA"/>
</dbReference>
<feature type="domain" description="Inositol 1,3,4-trisphosphate 5/6-kinase ATP-grasp" evidence="11">
    <location>
        <begin position="361"/>
        <end position="552"/>
    </location>
</feature>
<dbReference type="AlphaFoldDB" id="A0A059DBB8"/>
<dbReference type="Gene3D" id="3.30.470.20">
    <property type="entry name" value="ATP-grasp fold, B domain"/>
    <property type="match status" value="1"/>
</dbReference>
<keyword evidence="7" id="KW-0547">Nucleotide-binding</keyword>
<evidence type="ECO:0000256" key="4">
    <source>
        <dbReference type="ARBA" id="ARBA00012017"/>
    </source>
</evidence>
<evidence type="ECO:0000256" key="9">
    <source>
        <dbReference type="ARBA" id="ARBA00022840"/>
    </source>
</evidence>
<comment type="subunit">
    <text evidence="3">Monomer.</text>
</comment>
<dbReference type="eggNOG" id="ENOG502QQ6B">
    <property type="taxonomic scope" value="Eukaryota"/>
</dbReference>
<evidence type="ECO:0000256" key="1">
    <source>
        <dbReference type="ARBA" id="ARBA00001946"/>
    </source>
</evidence>
<proteinExistence type="inferred from homology"/>
<dbReference type="OMA" id="KMAIVFR"/>
<sequence>MAKAVRGVILDESVLSAATGDGWSLQPDADPLLRRLRHSRIPTVHFSLPSSCPAIRVCIDLGFGISHAHAVLPVSASSSSPFLTWVVLELENCEVFFENLTALARLSLPCLVIELPCGILNEDDASAEKVGLLKKLATTYSFRYFSFNPFSIDEATHDIREAWGETEGHILYVVSETKKEACIRLRSCSWLTTVVKLNSGSKCEDWGLHINMLVELPLTICNLIKKESGNDVLKVGYIMKPSREEDFAKRGAFPMRPTQNGLCFVPLIFKLPLASQLKGIDLVLHKATDEIVSFNLNSSSELTERVTFSEGMQELKRYLEHNPQCCVIDPFDKVYPVLDRLEIQNLLCGLPDLSTKDSCKIRGPHHLKVDTFNEPELITRLSEANLSPPFIVKPQVACGVADAHSMAIVFKVEDFKDLKVPVPAIIQEYVDHSSTLYKFYVLGDKVFHAVKTSIPNGDTLMKLPGRNGQPLLFDSLKSLPTATNSQSGGDDGSIAKTSAASLNIDLVTDAAKWLSKRLGLTVFGFDVVVQDETRDHVIIDVNYLPSFKEVPDDIAIPAFWRAIRRSYELRRTN</sequence>
<dbReference type="GO" id="GO:0052725">
    <property type="term" value="F:inositol-1,3,4-trisphosphate 6-kinase activity"/>
    <property type="evidence" value="ECO:0000318"/>
    <property type="project" value="GO_Central"/>
</dbReference>
<protein>
    <recommendedName>
        <fullName evidence="4">inositol-1,3,4-trisphosphate 5/6-kinase</fullName>
        <ecNumber evidence="4">2.7.1.159</ecNumber>
    </recommendedName>
</protein>
<keyword evidence="5" id="KW-0808">Transferase</keyword>
<dbReference type="PANTHER" id="PTHR14217:SF1">
    <property type="entry name" value="INOSITOL-TETRAKISPHOSPHATE 1-KINASE"/>
    <property type="match status" value="1"/>
</dbReference>
<gene>
    <name evidence="12" type="ORF">EUGRSUZ_A00429</name>
</gene>
<dbReference type="InterPro" id="IPR008656">
    <property type="entry name" value="Inositol_tetrakis-P_1-kinase"/>
</dbReference>
<keyword evidence="8" id="KW-0418">Kinase</keyword>
<dbReference type="EC" id="2.7.1.159" evidence="4"/>
<dbReference type="STRING" id="71139.A0A059DBB8"/>
<evidence type="ECO:0000256" key="7">
    <source>
        <dbReference type="ARBA" id="ARBA00022741"/>
    </source>
</evidence>
<dbReference type="GO" id="GO:0047325">
    <property type="term" value="F:inositol-3,4,5,6-tetrakisphosphate 1-kinase activity"/>
    <property type="evidence" value="ECO:0000318"/>
    <property type="project" value="GO_Central"/>
</dbReference>
<dbReference type="Gramene" id="KCW88023">
    <property type="protein sequence ID" value="KCW88023"/>
    <property type="gene ID" value="EUGRSUZ_A00429"/>
</dbReference>
<comment type="similarity">
    <text evidence="2">Belongs to the ITPK1 family.</text>
</comment>
<dbReference type="PANTHER" id="PTHR14217">
    <property type="entry name" value="INOSITOL-TETRAKISPHOSPHATE 1-KINASE"/>
    <property type="match status" value="1"/>
</dbReference>
<dbReference type="FunFam" id="3.30.470.20:FF:000047">
    <property type="entry name" value="Inositol-tetrakisphosphate 1-kinase 4"/>
    <property type="match status" value="1"/>
</dbReference>
<dbReference type="PIRSF" id="PIRSF038163">
    <property type="entry name" value="ITPK_uncN"/>
    <property type="match status" value="1"/>
</dbReference>
<evidence type="ECO:0000256" key="2">
    <source>
        <dbReference type="ARBA" id="ARBA00009601"/>
    </source>
</evidence>
<evidence type="ECO:0000256" key="3">
    <source>
        <dbReference type="ARBA" id="ARBA00011245"/>
    </source>
</evidence>
<evidence type="ECO:0000256" key="8">
    <source>
        <dbReference type="ARBA" id="ARBA00022777"/>
    </source>
</evidence>
<keyword evidence="9" id="KW-0067">ATP-binding</keyword>
<dbReference type="InParanoid" id="A0A059DBB8"/>
<dbReference type="GO" id="GO:0005524">
    <property type="term" value="F:ATP binding"/>
    <property type="evidence" value="ECO:0007669"/>
    <property type="project" value="UniProtKB-KW"/>
</dbReference>
<evidence type="ECO:0000256" key="6">
    <source>
        <dbReference type="ARBA" id="ARBA00022723"/>
    </source>
</evidence>